<sequence>MAPTRRNKQGLLARVNFPLYTVQMLTSRHIMVGGGGGTAKTGVANGFEIYELSHDGEKFIVEEVIRHETGSSVVMNCAAFSDRKHSYIVAGQESHCQLYNVKKELVVNSTENIENEGTNGVRHRRNSYKKESTSKNNNYKRLTFLIKSGDSVQTDFYKDEPIQRVVRICPSGKCMATGGTDGIVRLWNFPSLQLKHTLKAHKKEIDDIDFCPFGAYLVTIAKDGLAILWDYKTGKEKQKLSWKQPEGSKYLFKRCRFGPVEGEKNVSALYMLSNPTGVAKKQKSYLQRWNPEDGSINRVSAVDESISALAVRDDGRFVAIGTMFSGSICIYIAFSLQKVLHIPGAHSMFVTGLEFLPVSSEKEHTVTSISEASVISISVDNQVCVHSLPYRHSMPMWLAILIIVVVLFLTFVFCSYLGI</sequence>
<evidence type="ECO:0000256" key="2">
    <source>
        <dbReference type="ARBA" id="ARBA00022448"/>
    </source>
</evidence>
<keyword evidence="8" id="KW-0653">Protein transport</keyword>
<keyword evidence="9 12" id="KW-1133">Transmembrane helix</keyword>
<keyword evidence="5" id="KW-0677">Repeat</keyword>
<dbReference type="PANTHER" id="PTHR23284:SF0">
    <property type="entry name" value="PROLACTIN REGULATORY ELEMENT-BINDING PROTEIN"/>
    <property type="match status" value="1"/>
</dbReference>
<accession>A0ABM1NHV1</accession>
<comment type="subcellular location">
    <subcellularLocation>
        <location evidence="1">Endoplasmic reticulum membrane</location>
        <topology evidence="1">Single-pass membrane protein</topology>
    </subcellularLocation>
</comment>
<evidence type="ECO:0000313" key="13">
    <source>
        <dbReference type="Proteomes" id="UP000695000"/>
    </source>
</evidence>
<dbReference type="Pfam" id="PF00400">
    <property type="entry name" value="WD40"/>
    <property type="match status" value="2"/>
</dbReference>
<keyword evidence="3 11" id="KW-0853">WD repeat</keyword>
<evidence type="ECO:0000256" key="3">
    <source>
        <dbReference type="ARBA" id="ARBA00022574"/>
    </source>
</evidence>
<dbReference type="InterPro" id="IPR001680">
    <property type="entry name" value="WD40_rpt"/>
</dbReference>
<dbReference type="InterPro" id="IPR036322">
    <property type="entry name" value="WD40_repeat_dom_sf"/>
</dbReference>
<evidence type="ECO:0000256" key="9">
    <source>
        <dbReference type="ARBA" id="ARBA00022989"/>
    </source>
</evidence>
<dbReference type="Proteomes" id="UP000695000">
    <property type="component" value="Unplaced"/>
</dbReference>
<feature type="repeat" description="WD" evidence="11">
    <location>
        <begin position="170"/>
        <end position="197"/>
    </location>
</feature>
<gene>
    <name evidence="14" type="primary">LOC108569385</name>
</gene>
<evidence type="ECO:0000256" key="7">
    <source>
        <dbReference type="ARBA" id="ARBA00022892"/>
    </source>
</evidence>
<keyword evidence="10 12" id="KW-0472">Membrane</keyword>
<dbReference type="SMART" id="SM00320">
    <property type="entry name" value="WD40"/>
    <property type="match status" value="5"/>
</dbReference>
<keyword evidence="13" id="KW-1185">Reference proteome</keyword>
<dbReference type="PANTHER" id="PTHR23284">
    <property type="entry name" value="PROLACTIN REGULATORY ELEMENT BINDING PROTEIN"/>
    <property type="match status" value="1"/>
</dbReference>
<dbReference type="SUPFAM" id="SSF50978">
    <property type="entry name" value="WD40 repeat-like"/>
    <property type="match status" value="1"/>
</dbReference>
<dbReference type="InterPro" id="IPR015943">
    <property type="entry name" value="WD40/YVTN_repeat-like_dom_sf"/>
</dbReference>
<dbReference type="PROSITE" id="PS50082">
    <property type="entry name" value="WD_REPEATS_2"/>
    <property type="match status" value="2"/>
</dbReference>
<feature type="transmembrane region" description="Helical" evidence="12">
    <location>
        <begin position="396"/>
        <end position="418"/>
    </location>
</feature>
<keyword evidence="7" id="KW-0931">ER-Golgi transport</keyword>
<dbReference type="Gene3D" id="2.130.10.10">
    <property type="entry name" value="YVTN repeat-like/Quinoprotein amine dehydrogenase"/>
    <property type="match status" value="1"/>
</dbReference>
<keyword evidence="2" id="KW-0813">Transport</keyword>
<evidence type="ECO:0000256" key="8">
    <source>
        <dbReference type="ARBA" id="ARBA00022927"/>
    </source>
</evidence>
<feature type="repeat" description="WD" evidence="11">
    <location>
        <begin position="198"/>
        <end position="239"/>
    </location>
</feature>
<dbReference type="PROSITE" id="PS50294">
    <property type="entry name" value="WD_REPEATS_REGION"/>
    <property type="match status" value="1"/>
</dbReference>
<protein>
    <submittedName>
        <fullName evidence="14">Prolactin regulatory element-binding protein</fullName>
    </submittedName>
</protein>
<evidence type="ECO:0000256" key="4">
    <source>
        <dbReference type="ARBA" id="ARBA00022692"/>
    </source>
</evidence>
<dbReference type="RefSeq" id="XP_017786401.1">
    <property type="nucleotide sequence ID" value="XM_017930912.1"/>
</dbReference>
<evidence type="ECO:0000256" key="10">
    <source>
        <dbReference type="ARBA" id="ARBA00023136"/>
    </source>
</evidence>
<feature type="transmembrane region" description="Helical" evidence="12">
    <location>
        <begin position="317"/>
        <end position="334"/>
    </location>
</feature>
<name>A0ABM1NHV1_NICVS</name>
<keyword evidence="6" id="KW-0256">Endoplasmic reticulum</keyword>
<evidence type="ECO:0000256" key="11">
    <source>
        <dbReference type="PROSITE-ProRule" id="PRU00221"/>
    </source>
</evidence>
<evidence type="ECO:0000256" key="5">
    <source>
        <dbReference type="ARBA" id="ARBA00022737"/>
    </source>
</evidence>
<reference evidence="14" key="1">
    <citation type="submission" date="2025-08" db="UniProtKB">
        <authorList>
            <consortium name="RefSeq"/>
        </authorList>
    </citation>
    <scope>IDENTIFICATION</scope>
    <source>
        <tissue evidence="14">Whole Larva</tissue>
    </source>
</reference>
<keyword evidence="4 12" id="KW-0812">Transmembrane</keyword>
<proteinExistence type="predicted"/>
<evidence type="ECO:0000313" key="14">
    <source>
        <dbReference type="RefSeq" id="XP_017786401.1"/>
    </source>
</evidence>
<dbReference type="InterPro" id="IPR045260">
    <property type="entry name" value="Sec12-like"/>
</dbReference>
<organism evidence="13 14">
    <name type="scientific">Nicrophorus vespilloides</name>
    <name type="common">Boreal carrion beetle</name>
    <dbReference type="NCBI Taxonomy" id="110193"/>
    <lineage>
        <taxon>Eukaryota</taxon>
        <taxon>Metazoa</taxon>
        <taxon>Ecdysozoa</taxon>
        <taxon>Arthropoda</taxon>
        <taxon>Hexapoda</taxon>
        <taxon>Insecta</taxon>
        <taxon>Pterygota</taxon>
        <taxon>Neoptera</taxon>
        <taxon>Endopterygota</taxon>
        <taxon>Coleoptera</taxon>
        <taxon>Polyphaga</taxon>
        <taxon>Staphyliniformia</taxon>
        <taxon>Silphidae</taxon>
        <taxon>Nicrophorinae</taxon>
        <taxon>Nicrophorus</taxon>
    </lineage>
</organism>
<evidence type="ECO:0000256" key="12">
    <source>
        <dbReference type="SAM" id="Phobius"/>
    </source>
</evidence>
<evidence type="ECO:0000256" key="1">
    <source>
        <dbReference type="ARBA" id="ARBA00004389"/>
    </source>
</evidence>
<evidence type="ECO:0000256" key="6">
    <source>
        <dbReference type="ARBA" id="ARBA00022824"/>
    </source>
</evidence>
<dbReference type="GeneID" id="108569385"/>